<dbReference type="SUPFAM" id="SSF47095">
    <property type="entry name" value="HMG-box"/>
    <property type="match status" value="1"/>
</dbReference>
<dbReference type="GO" id="GO:0050660">
    <property type="term" value="F:flavin adenine dinucleotide binding"/>
    <property type="evidence" value="ECO:0007669"/>
    <property type="project" value="InterPro"/>
</dbReference>
<sequence>MSNYYRPRVACIGVGITGIDAAYRLKHEDITSFRAFDFAEQLGGTWRDNTYPGAACDVASHAYSYSWDLNPDWSQAYAGSTEIWAYLDSVCTRHHLHQYFQFSTEVTAAQWDPQRYCWTLFLTDRKTGTASTYEADILLSGAGGLVFPSWPKISGLREFGGTLLHSARWNKPKDFTDGQHVAVIGTGASAVQIIQAVAPKAKSLTIYQRTPAWVLPKRNPKFSALAKFIFRYVPGAMRILRNLLFLIGDFAVFPMMTRGSAAQWVVRQYLLSWYKRQVKDDTLRAKITPDYDVGCKRMLPTERYLDTIQMPHVDLVTDPIEHFEKDGIVTRTNGATTTKRSFDTVICATGFETDVTVRPPLPIEAFGQTLAQAWEHTGPETFRLCMTHGFPNYFISLGPNSGTGTFSTVHTIECQVGFMVQAIRGMQRRGVRAMQPKRELQTEYNKKLQAVLATRVWNSSPGCNSWYRSGNNEGKNHSLYPYHSTHQWLELAWVRWSEWDLDYIPNYKRPKSSFTCAFYAACVGAAMTGVAYRLDMPLAVQIAGTNISRLVSAAKHGSEIRARRSFRFPSALDRSKGSRTFPSSKLKKTPCVLVKKPKGSLGGVKIREKVSYWVSGVSHSLVDWYNLGHECRGQTTKAWSTVTHKTPLIRSGRPSSSLNMPRAEKSKKKSTETAASGGGRKISAYNQYMKDELGKVKADNPALDHKAAFKMCAQNWKTSPKNPQNQAEA</sequence>
<comment type="similarity">
    <text evidence="1">Belongs to the FAD-binding monooxygenase family.</text>
</comment>
<proteinExistence type="inferred from homology"/>
<reference evidence="7 8" key="1">
    <citation type="journal article" date="2019" name="Sci. Rep.">
        <title>Comparative genomics of chytrid fungi reveal insights into the obligate biotrophic and pathogenic lifestyle of Synchytrium endobioticum.</title>
        <authorList>
            <person name="van de Vossenberg B.T.L.H."/>
            <person name="Warris S."/>
            <person name="Nguyen H.D.T."/>
            <person name="van Gent-Pelzer M.P.E."/>
            <person name="Joly D.L."/>
            <person name="van de Geest H.C."/>
            <person name="Bonants P.J.M."/>
            <person name="Smith D.S."/>
            <person name="Levesque C.A."/>
            <person name="van der Lee T.A.J."/>
        </authorList>
    </citation>
    <scope>NUCLEOTIDE SEQUENCE [LARGE SCALE GENOMIC DNA]</scope>
    <source>
        <strain evidence="7 8">MB42</strain>
    </source>
</reference>
<gene>
    <name evidence="7" type="ORF">SeMB42_g05428</name>
</gene>
<keyword evidence="2" id="KW-0285">Flavoprotein</keyword>
<dbReference type="Gene3D" id="1.10.30.10">
    <property type="entry name" value="High mobility group box domain"/>
    <property type="match status" value="1"/>
</dbReference>
<evidence type="ECO:0000313" key="7">
    <source>
        <dbReference type="EMBL" id="TPX41761.1"/>
    </source>
</evidence>
<name>A0A507CRT1_9FUNG</name>
<dbReference type="STRING" id="286115.A0A507CRT1"/>
<dbReference type="Gene3D" id="3.50.50.60">
    <property type="entry name" value="FAD/NAD(P)-binding domain"/>
    <property type="match status" value="2"/>
</dbReference>
<dbReference type="AlphaFoldDB" id="A0A507CRT1"/>
<dbReference type="CDD" id="cd00084">
    <property type="entry name" value="HMG-box_SF"/>
    <property type="match status" value="1"/>
</dbReference>
<keyword evidence="3" id="KW-0274">FAD</keyword>
<dbReference type="InterPro" id="IPR036910">
    <property type="entry name" value="HMG_box_dom_sf"/>
</dbReference>
<evidence type="ECO:0000313" key="8">
    <source>
        <dbReference type="Proteomes" id="UP000317494"/>
    </source>
</evidence>
<dbReference type="InterPro" id="IPR036188">
    <property type="entry name" value="FAD/NAD-bd_sf"/>
</dbReference>
<dbReference type="SUPFAM" id="SSF51905">
    <property type="entry name" value="FAD/NAD(P)-binding domain"/>
    <property type="match status" value="2"/>
</dbReference>
<dbReference type="GO" id="GO:0004499">
    <property type="term" value="F:N,N-dimethylaniline monooxygenase activity"/>
    <property type="evidence" value="ECO:0007669"/>
    <property type="project" value="InterPro"/>
</dbReference>
<evidence type="ECO:0000256" key="5">
    <source>
        <dbReference type="SAM" id="MobiDB-lite"/>
    </source>
</evidence>
<dbReference type="GO" id="GO:0050661">
    <property type="term" value="F:NADP binding"/>
    <property type="evidence" value="ECO:0007669"/>
    <property type="project" value="InterPro"/>
</dbReference>
<dbReference type="PANTHER" id="PTHR42877:SF4">
    <property type="entry name" value="FAD_NAD(P)-BINDING DOMAIN-CONTAINING PROTEIN-RELATED"/>
    <property type="match status" value="1"/>
</dbReference>
<evidence type="ECO:0000256" key="1">
    <source>
        <dbReference type="ARBA" id="ARBA00010139"/>
    </source>
</evidence>
<protein>
    <recommendedName>
        <fullName evidence="6">YABBY protein C-terminal domain-containing protein</fullName>
    </recommendedName>
</protein>
<dbReference type="VEuPathDB" id="FungiDB:SeMB42_g05428"/>
<comment type="caution">
    <text evidence="7">The sequence shown here is derived from an EMBL/GenBank/DDBJ whole genome shotgun (WGS) entry which is preliminary data.</text>
</comment>
<feature type="region of interest" description="Disordered" evidence="5">
    <location>
        <begin position="647"/>
        <end position="681"/>
    </location>
</feature>
<dbReference type="PANTHER" id="PTHR42877">
    <property type="entry name" value="L-ORNITHINE N(5)-MONOOXYGENASE-RELATED"/>
    <property type="match status" value="1"/>
</dbReference>
<feature type="domain" description="YABBY protein C-terminal" evidence="6">
    <location>
        <begin position="680"/>
        <end position="723"/>
    </location>
</feature>
<evidence type="ECO:0000256" key="2">
    <source>
        <dbReference type="ARBA" id="ARBA00022630"/>
    </source>
</evidence>
<dbReference type="Proteomes" id="UP000317494">
    <property type="component" value="Unassembled WGS sequence"/>
</dbReference>
<dbReference type="EMBL" id="QEAN01000258">
    <property type="protein sequence ID" value="TPX41761.1"/>
    <property type="molecule type" value="Genomic_DNA"/>
</dbReference>
<evidence type="ECO:0000256" key="4">
    <source>
        <dbReference type="ARBA" id="ARBA00023002"/>
    </source>
</evidence>
<keyword evidence="8" id="KW-1185">Reference proteome</keyword>
<accession>A0A507CRT1</accession>
<dbReference type="Pfam" id="PF00743">
    <property type="entry name" value="FMO-like"/>
    <property type="match status" value="1"/>
</dbReference>
<evidence type="ECO:0000256" key="3">
    <source>
        <dbReference type="ARBA" id="ARBA00022827"/>
    </source>
</evidence>
<dbReference type="Pfam" id="PF04690">
    <property type="entry name" value="YABBY"/>
    <property type="match status" value="1"/>
</dbReference>
<dbReference type="InterPro" id="IPR051209">
    <property type="entry name" value="FAD-bind_Monooxygenase_sf"/>
</dbReference>
<organism evidence="7 8">
    <name type="scientific">Synchytrium endobioticum</name>
    <dbReference type="NCBI Taxonomy" id="286115"/>
    <lineage>
        <taxon>Eukaryota</taxon>
        <taxon>Fungi</taxon>
        <taxon>Fungi incertae sedis</taxon>
        <taxon>Chytridiomycota</taxon>
        <taxon>Chytridiomycota incertae sedis</taxon>
        <taxon>Chytridiomycetes</taxon>
        <taxon>Synchytriales</taxon>
        <taxon>Synchytriaceae</taxon>
        <taxon>Synchytrium</taxon>
    </lineage>
</organism>
<keyword evidence="4" id="KW-0560">Oxidoreductase</keyword>
<evidence type="ECO:0000259" key="6">
    <source>
        <dbReference type="Pfam" id="PF04690"/>
    </source>
</evidence>
<dbReference type="InterPro" id="IPR056775">
    <property type="entry name" value="YABBY_C"/>
</dbReference>
<dbReference type="InterPro" id="IPR020946">
    <property type="entry name" value="Flavin_mOase-like"/>
</dbReference>